<keyword evidence="3" id="KW-0106">Calcium</keyword>
<evidence type="ECO:0000259" key="5">
    <source>
        <dbReference type="PROSITE" id="PS50222"/>
    </source>
</evidence>
<dbReference type="InterPro" id="IPR039647">
    <property type="entry name" value="EF_hand_pair_protein_CML-like"/>
</dbReference>
<evidence type="ECO:0000313" key="6">
    <source>
        <dbReference type="EMBL" id="GAA0160910.1"/>
    </source>
</evidence>
<evidence type="ECO:0000256" key="4">
    <source>
        <dbReference type="SAM" id="Phobius"/>
    </source>
</evidence>
<dbReference type="Proteomes" id="UP001454036">
    <property type="component" value="Unassembled WGS sequence"/>
</dbReference>
<keyword evidence="7" id="KW-1185">Reference proteome</keyword>
<dbReference type="CDD" id="cd00051">
    <property type="entry name" value="EFh"/>
    <property type="match status" value="1"/>
</dbReference>
<accession>A0AAV3QE49</accession>
<evidence type="ECO:0000313" key="7">
    <source>
        <dbReference type="Proteomes" id="UP001454036"/>
    </source>
</evidence>
<dbReference type="PROSITE" id="PS50222">
    <property type="entry name" value="EF_HAND_2"/>
    <property type="match status" value="2"/>
</dbReference>
<sequence>MKINMNYLGQLPIENLSVINTFPLAILLIGVVDFLLFNSSLDLGKKVYNLFSGSSSSAPSDKSQVIVSKNSCEPQEENKNQDLGLSQNKKSLNDAEQVYCRGEDIEIVMKSLCIYCKQHEKLNSDDMLNIFEEEKPMFDELKEAFDLFDENRDGFIDAEDLQRVLLALGFNEGLELENCMKMIRAFDENNDERIDFDEFLRFMENNEF</sequence>
<dbReference type="InterPro" id="IPR011992">
    <property type="entry name" value="EF-hand-dom_pair"/>
</dbReference>
<evidence type="ECO:0000256" key="2">
    <source>
        <dbReference type="ARBA" id="ARBA00022737"/>
    </source>
</evidence>
<dbReference type="Pfam" id="PF13499">
    <property type="entry name" value="EF-hand_7"/>
    <property type="match status" value="1"/>
</dbReference>
<reference evidence="6 7" key="1">
    <citation type="submission" date="2024-01" db="EMBL/GenBank/DDBJ databases">
        <title>The complete chloroplast genome sequence of Lithospermum erythrorhizon: insights into the phylogenetic relationship among Boraginaceae species and the maternal lineages of purple gromwells.</title>
        <authorList>
            <person name="Okada T."/>
            <person name="Watanabe K."/>
        </authorList>
    </citation>
    <scope>NUCLEOTIDE SEQUENCE [LARGE SCALE GENOMIC DNA]</scope>
</reference>
<evidence type="ECO:0000256" key="3">
    <source>
        <dbReference type="ARBA" id="ARBA00022837"/>
    </source>
</evidence>
<feature type="domain" description="EF-hand" evidence="5">
    <location>
        <begin position="136"/>
        <end position="171"/>
    </location>
</feature>
<keyword evidence="4" id="KW-0472">Membrane</keyword>
<dbReference type="PANTHER" id="PTHR10891">
    <property type="entry name" value="EF-HAND CALCIUM-BINDING DOMAIN CONTAINING PROTEIN"/>
    <property type="match status" value="1"/>
</dbReference>
<dbReference type="SMART" id="SM00054">
    <property type="entry name" value="EFh"/>
    <property type="match status" value="2"/>
</dbReference>
<keyword evidence="4" id="KW-1133">Transmembrane helix</keyword>
<dbReference type="EMBL" id="BAABME010004026">
    <property type="protein sequence ID" value="GAA0160910.1"/>
    <property type="molecule type" value="Genomic_DNA"/>
</dbReference>
<dbReference type="AlphaFoldDB" id="A0AAV3QE49"/>
<name>A0AAV3QE49_LITER</name>
<feature type="domain" description="EF-hand" evidence="5">
    <location>
        <begin position="174"/>
        <end position="208"/>
    </location>
</feature>
<dbReference type="Gene3D" id="1.10.238.10">
    <property type="entry name" value="EF-hand"/>
    <property type="match status" value="1"/>
</dbReference>
<dbReference type="GO" id="GO:0005509">
    <property type="term" value="F:calcium ion binding"/>
    <property type="evidence" value="ECO:0007669"/>
    <property type="project" value="InterPro"/>
</dbReference>
<keyword evidence="2" id="KW-0677">Repeat</keyword>
<feature type="transmembrane region" description="Helical" evidence="4">
    <location>
        <begin position="16"/>
        <end position="37"/>
    </location>
</feature>
<dbReference type="InterPro" id="IPR018247">
    <property type="entry name" value="EF_Hand_1_Ca_BS"/>
</dbReference>
<proteinExistence type="predicted"/>
<dbReference type="PROSITE" id="PS00018">
    <property type="entry name" value="EF_HAND_1"/>
    <property type="match status" value="1"/>
</dbReference>
<dbReference type="InterPro" id="IPR002048">
    <property type="entry name" value="EF_hand_dom"/>
</dbReference>
<comment type="caution">
    <text evidence="6">The sequence shown here is derived from an EMBL/GenBank/DDBJ whole genome shotgun (WGS) entry which is preliminary data.</text>
</comment>
<keyword evidence="4" id="KW-0812">Transmembrane</keyword>
<dbReference type="SUPFAM" id="SSF47473">
    <property type="entry name" value="EF-hand"/>
    <property type="match status" value="1"/>
</dbReference>
<protein>
    <submittedName>
        <fullName evidence="6">Calmodulin-related</fullName>
    </submittedName>
</protein>
<evidence type="ECO:0000256" key="1">
    <source>
        <dbReference type="ARBA" id="ARBA00022723"/>
    </source>
</evidence>
<keyword evidence="1" id="KW-0479">Metal-binding</keyword>
<gene>
    <name evidence="6" type="ORF">LIER_17352</name>
</gene>
<organism evidence="6 7">
    <name type="scientific">Lithospermum erythrorhizon</name>
    <name type="common">Purple gromwell</name>
    <name type="synonym">Lithospermum officinale var. erythrorhizon</name>
    <dbReference type="NCBI Taxonomy" id="34254"/>
    <lineage>
        <taxon>Eukaryota</taxon>
        <taxon>Viridiplantae</taxon>
        <taxon>Streptophyta</taxon>
        <taxon>Embryophyta</taxon>
        <taxon>Tracheophyta</taxon>
        <taxon>Spermatophyta</taxon>
        <taxon>Magnoliopsida</taxon>
        <taxon>eudicotyledons</taxon>
        <taxon>Gunneridae</taxon>
        <taxon>Pentapetalae</taxon>
        <taxon>asterids</taxon>
        <taxon>lamiids</taxon>
        <taxon>Boraginales</taxon>
        <taxon>Boraginaceae</taxon>
        <taxon>Boraginoideae</taxon>
        <taxon>Lithospermeae</taxon>
        <taxon>Lithospermum</taxon>
    </lineage>
</organism>